<dbReference type="Pfam" id="PF13545">
    <property type="entry name" value="HTH_Crp_2"/>
    <property type="match status" value="1"/>
</dbReference>
<dbReference type="GO" id="GO:0006355">
    <property type="term" value="P:regulation of DNA-templated transcription"/>
    <property type="evidence" value="ECO:0007669"/>
    <property type="project" value="InterPro"/>
</dbReference>
<dbReference type="Gene3D" id="2.60.120.10">
    <property type="entry name" value="Jelly Rolls"/>
    <property type="match status" value="1"/>
</dbReference>
<gene>
    <name evidence="5" type="ORF">FM068_00165</name>
</gene>
<protein>
    <submittedName>
        <fullName evidence="5">Crp/Fnr family transcriptional regulator</fullName>
    </submittedName>
</protein>
<dbReference type="AlphaFoldDB" id="A0A6L8Q2Q8"/>
<evidence type="ECO:0000256" key="3">
    <source>
        <dbReference type="ARBA" id="ARBA00023163"/>
    </source>
</evidence>
<dbReference type="InterPro" id="IPR036388">
    <property type="entry name" value="WH-like_DNA-bd_sf"/>
</dbReference>
<evidence type="ECO:0000256" key="2">
    <source>
        <dbReference type="ARBA" id="ARBA00023125"/>
    </source>
</evidence>
<dbReference type="SUPFAM" id="SSF51206">
    <property type="entry name" value="cAMP-binding domain-like"/>
    <property type="match status" value="1"/>
</dbReference>
<keyword evidence="1" id="KW-0805">Transcription regulation</keyword>
<reference evidence="5 6" key="1">
    <citation type="submission" date="2019-07" db="EMBL/GenBank/DDBJ databases">
        <title>Draft genome sequence of Adlercreutzia equolifaciens IPLA 37004, a human intestinal strain that does not produces equol from daidzein.</title>
        <authorList>
            <person name="Vazquez L."/>
            <person name="Florez A.B."/>
            <person name="Mayo B."/>
        </authorList>
    </citation>
    <scope>NUCLEOTIDE SEQUENCE [LARGE SCALE GENOMIC DNA]</scope>
    <source>
        <strain evidence="5 6">IPLA 37004</strain>
    </source>
</reference>
<dbReference type="RefSeq" id="WP_161127148.1">
    <property type="nucleotide sequence ID" value="NZ_CBCTOK010000005.1"/>
</dbReference>
<dbReference type="Proteomes" id="UP000472380">
    <property type="component" value="Unassembled WGS sequence"/>
</dbReference>
<dbReference type="EMBL" id="VJNE01000001">
    <property type="protein sequence ID" value="MZG27021.1"/>
    <property type="molecule type" value="Genomic_DNA"/>
</dbReference>
<dbReference type="InterPro" id="IPR014710">
    <property type="entry name" value="RmlC-like_jellyroll"/>
</dbReference>
<proteinExistence type="predicted"/>
<evidence type="ECO:0000313" key="6">
    <source>
        <dbReference type="Proteomes" id="UP000472380"/>
    </source>
</evidence>
<organism evidence="5 6">
    <name type="scientific">Adlercreutzia equolifaciens</name>
    <dbReference type="NCBI Taxonomy" id="446660"/>
    <lineage>
        <taxon>Bacteria</taxon>
        <taxon>Bacillati</taxon>
        <taxon>Actinomycetota</taxon>
        <taxon>Coriobacteriia</taxon>
        <taxon>Eggerthellales</taxon>
        <taxon>Eggerthellaceae</taxon>
        <taxon>Adlercreutzia</taxon>
    </lineage>
</organism>
<dbReference type="InterPro" id="IPR018490">
    <property type="entry name" value="cNMP-bd_dom_sf"/>
</dbReference>
<evidence type="ECO:0000259" key="4">
    <source>
        <dbReference type="Pfam" id="PF13545"/>
    </source>
</evidence>
<sequence length="258" mass="28237">MRLRDFQKAEEFGVIHCPVRHLCPVGCVCGLGDTERFEGGDKIMPAVVEYDKGDLLWTDHRYEHHVFAIREGVVSCMAHIDPDGEAPFTLYGAGIAVGVADLYVPRVSTNTYHLHALVPGRICSLPSKALKRCLETLPGDRQQQILAASAYNQATGALIQSMISSRPLVGQRLALLLCALHSLVRRSGQEPGALRVTHDELAALTLSDRASVTRALHQLQNDGLVTLGYRAVTVSESLLAQNATWVEETCNRFTIPQS</sequence>
<accession>A0A6L8Q2Q8</accession>
<keyword evidence="3" id="KW-0804">Transcription</keyword>
<dbReference type="Gene3D" id="1.10.10.10">
    <property type="entry name" value="Winged helix-like DNA-binding domain superfamily/Winged helix DNA-binding domain"/>
    <property type="match status" value="1"/>
</dbReference>
<name>A0A6L8Q2Q8_9ACTN</name>
<evidence type="ECO:0000313" key="5">
    <source>
        <dbReference type="EMBL" id="MZG27021.1"/>
    </source>
</evidence>
<keyword evidence="2" id="KW-0238">DNA-binding</keyword>
<comment type="caution">
    <text evidence="5">The sequence shown here is derived from an EMBL/GenBank/DDBJ whole genome shotgun (WGS) entry which is preliminary data.</text>
</comment>
<dbReference type="SUPFAM" id="SSF46785">
    <property type="entry name" value="Winged helix' DNA-binding domain"/>
    <property type="match status" value="1"/>
</dbReference>
<dbReference type="InterPro" id="IPR036390">
    <property type="entry name" value="WH_DNA-bd_sf"/>
</dbReference>
<feature type="domain" description="HTH crp-type" evidence="4">
    <location>
        <begin position="171"/>
        <end position="234"/>
    </location>
</feature>
<dbReference type="InterPro" id="IPR012318">
    <property type="entry name" value="HTH_CRP"/>
</dbReference>
<evidence type="ECO:0000256" key="1">
    <source>
        <dbReference type="ARBA" id="ARBA00023015"/>
    </source>
</evidence>
<dbReference type="GO" id="GO:0003677">
    <property type="term" value="F:DNA binding"/>
    <property type="evidence" value="ECO:0007669"/>
    <property type="project" value="UniProtKB-KW"/>
</dbReference>